<dbReference type="PANTHER" id="PTHR43460">
    <property type="entry name" value="METHYLTRANSFERASE"/>
    <property type="match status" value="1"/>
</dbReference>
<dbReference type="CDD" id="cd02440">
    <property type="entry name" value="AdoMet_MTases"/>
    <property type="match status" value="1"/>
</dbReference>
<gene>
    <name evidence="2" type="ORF">JOC95_003861</name>
</gene>
<feature type="domain" description="Methyltransferase type 11" evidence="1">
    <location>
        <begin position="56"/>
        <end position="137"/>
    </location>
</feature>
<name>A0ABS2P5G5_9BACI</name>
<sequence>MINDKSFIHYLKEAEQDFSGWDFSYVTDTGRMAASLLSWSYGSMAKKLITEATSLLDMGTGGGELLAKLQPFPHSVFATEGYKPNFPISKKRLHPLGVTVVEVDEDNLLPFTNGQFDLIINKHEAYSAQEVRRVISENGIFLTQQVGGADCAEINEALGIPLNQEYLHWQLDFAKKELEDNGFRVVFAKEETPVQRFYDVGALVYYLKAIPWQIPDFEMGDYMEQLYGIHRKIESKGYFDVTQERFIIKAEPI</sequence>
<dbReference type="PANTHER" id="PTHR43460:SF1">
    <property type="entry name" value="METHYLTRANSFERASE TYPE 11 DOMAIN-CONTAINING PROTEIN"/>
    <property type="match status" value="1"/>
</dbReference>
<proteinExistence type="predicted"/>
<dbReference type="RefSeq" id="WP_204419024.1">
    <property type="nucleotide sequence ID" value="NZ_JAFBED010000012.1"/>
</dbReference>
<reference evidence="2 3" key="1">
    <citation type="submission" date="2021-01" db="EMBL/GenBank/DDBJ databases">
        <title>Genomic Encyclopedia of Type Strains, Phase IV (KMG-IV): sequencing the most valuable type-strain genomes for metagenomic binning, comparative biology and taxonomic classification.</title>
        <authorList>
            <person name="Goeker M."/>
        </authorList>
    </citation>
    <scope>NUCLEOTIDE SEQUENCE [LARGE SCALE GENOMIC DNA]</scope>
    <source>
        <strain evidence="2 3">DSM 25879</strain>
    </source>
</reference>
<accession>A0ABS2P5G5</accession>
<dbReference type="Gene3D" id="3.40.50.150">
    <property type="entry name" value="Vaccinia Virus protein VP39"/>
    <property type="match status" value="1"/>
</dbReference>
<dbReference type="InterPro" id="IPR013216">
    <property type="entry name" value="Methyltransf_11"/>
</dbReference>
<keyword evidence="3" id="KW-1185">Reference proteome</keyword>
<dbReference type="EMBL" id="JAFBED010000012">
    <property type="protein sequence ID" value="MBM7621953.1"/>
    <property type="molecule type" value="Genomic_DNA"/>
</dbReference>
<protein>
    <submittedName>
        <fullName evidence="2">SAM-dependent methyltransferase</fullName>
    </submittedName>
</protein>
<evidence type="ECO:0000313" key="2">
    <source>
        <dbReference type="EMBL" id="MBM7621953.1"/>
    </source>
</evidence>
<organism evidence="2 3">
    <name type="scientific">Sutcliffiella tianshenii</name>
    <dbReference type="NCBI Taxonomy" id="1463404"/>
    <lineage>
        <taxon>Bacteria</taxon>
        <taxon>Bacillati</taxon>
        <taxon>Bacillota</taxon>
        <taxon>Bacilli</taxon>
        <taxon>Bacillales</taxon>
        <taxon>Bacillaceae</taxon>
        <taxon>Sutcliffiella</taxon>
    </lineage>
</organism>
<dbReference type="SUPFAM" id="SSF53335">
    <property type="entry name" value="S-adenosyl-L-methionine-dependent methyltransferases"/>
    <property type="match status" value="1"/>
</dbReference>
<dbReference type="Proteomes" id="UP000737402">
    <property type="component" value="Unassembled WGS sequence"/>
</dbReference>
<dbReference type="InterPro" id="IPR029063">
    <property type="entry name" value="SAM-dependent_MTases_sf"/>
</dbReference>
<keyword evidence="2" id="KW-0489">Methyltransferase</keyword>
<keyword evidence="2" id="KW-0808">Transferase</keyword>
<evidence type="ECO:0000313" key="3">
    <source>
        <dbReference type="Proteomes" id="UP000737402"/>
    </source>
</evidence>
<dbReference type="Pfam" id="PF08241">
    <property type="entry name" value="Methyltransf_11"/>
    <property type="match status" value="1"/>
</dbReference>
<comment type="caution">
    <text evidence="2">The sequence shown here is derived from an EMBL/GenBank/DDBJ whole genome shotgun (WGS) entry which is preliminary data.</text>
</comment>
<dbReference type="InterPro" id="IPR052939">
    <property type="entry name" value="23S_rRNA_MeTrnsfrase_RlmA"/>
</dbReference>
<evidence type="ECO:0000259" key="1">
    <source>
        <dbReference type="Pfam" id="PF08241"/>
    </source>
</evidence>
<dbReference type="GO" id="GO:0008168">
    <property type="term" value="F:methyltransferase activity"/>
    <property type="evidence" value="ECO:0007669"/>
    <property type="project" value="UniProtKB-KW"/>
</dbReference>
<dbReference type="GO" id="GO:0032259">
    <property type="term" value="P:methylation"/>
    <property type="evidence" value="ECO:0007669"/>
    <property type="project" value="UniProtKB-KW"/>
</dbReference>